<name>A0A1Y2J5C5_TRAC3</name>
<protein>
    <submittedName>
        <fullName evidence="2">Uncharacterized protein</fullName>
    </submittedName>
</protein>
<feature type="region of interest" description="Disordered" evidence="1">
    <location>
        <begin position="119"/>
        <end position="166"/>
    </location>
</feature>
<evidence type="ECO:0000313" key="3">
    <source>
        <dbReference type="Proteomes" id="UP000193067"/>
    </source>
</evidence>
<evidence type="ECO:0000313" key="2">
    <source>
        <dbReference type="EMBL" id="OSD08014.1"/>
    </source>
</evidence>
<gene>
    <name evidence="2" type="ORF">PYCCODRAFT_1473601</name>
</gene>
<organism evidence="2 3">
    <name type="scientific">Trametes coccinea (strain BRFM310)</name>
    <name type="common">Pycnoporus coccineus</name>
    <dbReference type="NCBI Taxonomy" id="1353009"/>
    <lineage>
        <taxon>Eukaryota</taxon>
        <taxon>Fungi</taxon>
        <taxon>Dikarya</taxon>
        <taxon>Basidiomycota</taxon>
        <taxon>Agaricomycotina</taxon>
        <taxon>Agaricomycetes</taxon>
        <taxon>Polyporales</taxon>
        <taxon>Polyporaceae</taxon>
        <taxon>Trametes</taxon>
    </lineage>
</organism>
<reference evidence="2 3" key="1">
    <citation type="journal article" date="2015" name="Biotechnol. Biofuels">
        <title>Enhanced degradation of softwood versus hardwood by the white-rot fungus Pycnoporus coccineus.</title>
        <authorList>
            <person name="Couturier M."/>
            <person name="Navarro D."/>
            <person name="Chevret D."/>
            <person name="Henrissat B."/>
            <person name="Piumi F."/>
            <person name="Ruiz-Duenas F.J."/>
            <person name="Martinez A.T."/>
            <person name="Grigoriev I.V."/>
            <person name="Riley R."/>
            <person name="Lipzen A."/>
            <person name="Berrin J.G."/>
            <person name="Master E.R."/>
            <person name="Rosso M.N."/>
        </authorList>
    </citation>
    <scope>NUCLEOTIDE SEQUENCE [LARGE SCALE GENOMIC DNA]</scope>
    <source>
        <strain evidence="2 3">BRFM310</strain>
    </source>
</reference>
<proteinExistence type="predicted"/>
<dbReference type="EMBL" id="KZ084087">
    <property type="protein sequence ID" value="OSD08014.1"/>
    <property type="molecule type" value="Genomic_DNA"/>
</dbReference>
<evidence type="ECO:0000256" key="1">
    <source>
        <dbReference type="SAM" id="MobiDB-lite"/>
    </source>
</evidence>
<accession>A0A1Y2J5C5</accession>
<dbReference type="AlphaFoldDB" id="A0A1Y2J5C5"/>
<keyword evidence="3" id="KW-1185">Reference proteome</keyword>
<feature type="compositionally biased region" description="Pro residues" evidence="1">
    <location>
        <begin position="150"/>
        <end position="166"/>
    </location>
</feature>
<dbReference type="Proteomes" id="UP000193067">
    <property type="component" value="Unassembled WGS sequence"/>
</dbReference>
<sequence length="166" mass="17163">MEDRVDGWNAGGMAMYGGVFDRLAGFLVLRVLPQIFLARPPIQSRSSIPPSQRAAGAISPDLVASNSLAPYLTAPAPAPAAPPDAPVYCYSPPPYDSSAITSCATAAATSSADASTDGLSAITGIHPAPARSLNQSPCQPHTVGQRASLPEPPFQGYPRRPPLGTR</sequence>